<feature type="chain" id="PRO_5044012829" evidence="2">
    <location>
        <begin position="23"/>
        <end position="638"/>
    </location>
</feature>
<evidence type="ECO:0000259" key="4">
    <source>
        <dbReference type="Pfam" id="PF23865"/>
    </source>
</evidence>
<protein>
    <submittedName>
        <fullName evidence="5">Uncharacterized protein</fullName>
    </submittedName>
</protein>
<keyword evidence="2" id="KW-0732">Signal</keyword>
<dbReference type="InterPro" id="IPR055647">
    <property type="entry name" value="DUF7223"/>
</dbReference>
<dbReference type="AlphaFoldDB" id="A0AAV9UTA3"/>
<dbReference type="Proteomes" id="UP001375240">
    <property type="component" value="Unassembled WGS sequence"/>
</dbReference>
<proteinExistence type="predicted"/>
<evidence type="ECO:0000256" key="1">
    <source>
        <dbReference type="SAM" id="MobiDB-lite"/>
    </source>
</evidence>
<accession>A0AAV9UTA3</accession>
<dbReference type="InterPro" id="IPR054293">
    <property type="entry name" value="DUF7029"/>
</dbReference>
<gene>
    <name evidence="5" type="ORF">TWF696_008103</name>
</gene>
<feature type="region of interest" description="Disordered" evidence="1">
    <location>
        <begin position="587"/>
        <end position="638"/>
    </location>
</feature>
<evidence type="ECO:0000256" key="2">
    <source>
        <dbReference type="SAM" id="SignalP"/>
    </source>
</evidence>
<evidence type="ECO:0000313" key="6">
    <source>
        <dbReference type="Proteomes" id="UP001375240"/>
    </source>
</evidence>
<evidence type="ECO:0000259" key="3">
    <source>
        <dbReference type="Pfam" id="PF22974"/>
    </source>
</evidence>
<dbReference type="Pfam" id="PF22974">
    <property type="entry name" value="DUF7029"/>
    <property type="match status" value="1"/>
</dbReference>
<dbReference type="Pfam" id="PF23865">
    <property type="entry name" value="DUF7223"/>
    <property type="match status" value="1"/>
</dbReference>
<evidence type="ECO:0000313" key="5">
    <source>
        <dbReference type="EMBL" id="KAK6344466.1"/>
    </source>
</evidence>
<feature type="domain" description="DUF7223" evidence="4">
    <location>
        <begin position="315"/>
        <end position="532"/>
    </location>
</feature>
<dbReference type="EMBL" id="JAVHNQ010000006">
    <property type="protein sequence ID" value="KAK6344466.1"/>
    <property type="molecule type" value="Genomic_DNA"/>
</dbReference>
<keyword evidence="6" id="KW-1185">Reference proteome</keyword>
<sequence length="638" mass="69713">MVSLKILSLLLFVGLWSLQVASSPLALLSKPASIAGQLLNHGLGAGTNSAPFNAAATTNKVLHGRGNDSKSQPVKLASRQGAIDQAMAKAMTLAPVLEDDLLPPHLAKRADDFSRLDLQQEVTMMYGGHAIEEQMYVANMTLQAPDSKNPLIMMEKFTTLTTSSECSLPEKKLTIKFKSKEAMEQVSKSWNRVNVDVAEFFYLIANNPSCCPDGQRHPYKVEAVKYEAETLAVVLSIQNMDWENVASNFDLNLSRYNLPKHTKRHAHTTELTKRWFNPGKLGVSLINKLGIAPDIDYVESVYMGLDLSSEEKRKQILSDPFHEEKYLDVHCIDCHISGGIEVGLRCKAEGGEIKELIVFAQPKDLKAKLEVEFKTHIPMGQPLDYTQSVLPDLALPGFSIPRIFTFGPSLELNVGAEVYFLGIVNATAGVEVKIPNSGFIVADMLGPKSGATGFDTLKTDTEFNLNEATAQMEAGVHFGPALALGVKVLEKYGYRAVVQVKMPYLVARGWVGHESEGLCPESQEDSETTTGAKVHLACDFEIWLEIGPPDDDSLIPAPVFMPEVERILWNVEGPSKDFCMAYPIPGLSDGGSENSESGKPADPPEHPSQAAPARPTYSGSWRSGPNGERIVIVHAPRS</sequence>
<comment type="caution">
    <text evidence="5">The sequence shown here is derived from an EMBL/GenBank/DDBJ whole genome shotgun (WGS) entry which is preliminary data.</text>
</comment>
<feature type="domain" description="DUF7029" evidence="3">
    <location>
        <begin position="145"/>
        <end position="250"/>
    </location>
</feature>
<name>A0AAV9UTA3_9PEZI</name>
<reference evidence="5 6" key="1">
    <citation type="submission" date="2019-10" db="EMBL/GenBank/DDBJ databases">
        <authorList>
            <person name="Palmer J.M."/>
        </authorList>
    </citation>
    <scope>NUCLEOTIDE SEQUENCE [LARGE SCALE GENOMIC DNA]</scope>
    <source>
        <strain evidence="5 6">TWF696</strain>
    </source>
</reference>
<feature type="signal peptide" evidence="2">
    <location>
        <begin position="1"/>
        <end position="22"/>
    </location>
</feature>
<organism evidence="5 6">
    <name type="scientific">Orbilia brochopaga</name>
    <dbReference type="NCBI Taxonomy" id="3140254"/>
    <lineage>
        <taxon>Eukaryota</taxon>
        <taxon>Fungi</taxon>
        <taxon>Dikarya</taxon>
        <taxon>Ascomycota</taxon>
        <taxon>Pezizomycotina</taxon>
        <taxon>Orbiliomycetes</taxon>
        <taxon>Orbiliales</taxon>
        <taxon>Orbiliaceae</taxon>
        <taxon>Orbilia</taxon>
    </lineage>
</organism>